<dbReference type="Proteomes" id="UP000555552">
    <property type="component" value="Unassembled WGS sequence"/>
</dbReference>
<organism evidence="2 3">
    <name type="scientific">Pseudokineococcus marinus</name>
    <dbReference type="NCBI Taxonomy" id="351215"/>
    <lineage>
        <taxon>Bacteria</taxon>
        <taxon>Bacillati</taxon>
        <taxon>Actinomycetota</taxon>
        <taxon>Actinomycetes</taxon>
        <taxon>Kineosporiales</taxon>
        <taxon>Kineosporiaceae</taxon>
        <taxon>Pseudokineococcus</taxon>
    </lineage>
</organism>
<sequence>MGAPAEAAPADERSTALQRLLDARAAAVLAHDVDGVLALVDPGAAAFRERQERTVLGLARVPLAAWSYEVVGEGPRLAEDRRAALGGSAWVADVRLRYRVDGVDVVDQQRQRSFTVVERGGVWLLADDADGPSRPDVWDLGAVDVVRGSRTLVVGTAPRPVLEQQAALGDAAAERVDAVWGTAWPRTTVVVVPDDADQLVRLLGREDAAGLDQVAALTTGADRSSGAPGAAGAVDRVVVNPAALDVLGELGREVVLTHETTHVAVRAGAAADPPPWLSEGFAELVAYEGAGLGPDVAAADLLAEVRAGRGPVALPSAADFDPAVGTVAPAYSAAWLAVRTVDLRHGRAALLELVRAASGRAAGAGDPGAGDPDARDMGAGDSGVGDTDAEEGDGLRVAPLPLADAVPRVLGVDLDVLTAQWREDMAALAGAGAPEATATSGDGG</sequence>
<evidence type="ECO:0000313" key="3">
    <source>
        <dbReference type="Proteomes" id="UP000555552"/>
    </source>
</evidence>
<accession>A0A849BK55</accession>
<evidence type="ECO:0000313" key="2">
    <source>
        <dbReference type="EMBL" id="NNH23580.1"/>
    </source>
</evidence>
<keyword evidence="3" id="KW-1185">Reference proteome</keyword>
<reference evidence="2 3" key="1">
    <citation type="submission" date="2020-05" db="EMBL/GenBank/DDBJ databases">
        <title>MicrobeNet Type strains.</title>
        <authorList>
            <person name="Nicholson A.C."/>
        </authorList>
    </citation>
    <scope>NUCLEOTIDE SEQUENCE [LARGE SCALE GENOMIC DNA]</scope>
    <source>
        <strain evidence="2 3">JCM 14547</strain>
    </source>
</reference>
<evidence type="ECO:0008006" key="4">
    <source>
        <dbReference type="Google" id="ProtNLM"/>
    </source>
</evidence>
<comment type="caution">
    <text evidence="2">The sequence shown here is derived from an EMBL/GenBank/DDBJ whole genome shotgun (WGS) entry which is preliminary data.</text>
</comment>
<dbReference type="AlphaFoldDB" id="A0A849BK55"/>
<dbReference type="EMBL" id="JABEMA010000163">
    <property type="protein sequence ID" value="NNH23580.1"/>
    <property type="molecule type" value="Genomic_DNA"/>
</dbReference>
<feature type="region of interest" description="Disordered" evidence="1">
    <location>
        <begin position="361"/>
        <end position="394"/>
    </location>
</feature>
<protein>
    <recommendedName>
        <fullName evidence="4">Peptidase MA superfamily protein</fullName>
    </recommendedName>
</protein>
<evidence type="ECO:0000256" key="1">
    <source>
        <dbReference type="SAM" id="MobiDB-lite"/>
    </source>
</evidence>
<name>A0A849BK55_9ACTN</name>
<gene>
    <name evidence="2" type="ORF">HLB09_10855</name>
</gene>
<proteinExistence type="predicted"/>